<proteinExistence type="predicted"/>
<name>A0A975GP59_9BACT</name>
<dbReference type="CDD" id="cd07715">
    <property type="entry name" value="TaR3-like_MBL-fold"/>
    <property type="match status" value="1"/>
</dbReference>
<dbReference type="EMBL" id="CP061800">
    <property type="protein sequence ID" value="QTA88499.1"/>
    <property type="molecule type" value="Genomic_DNA"/>
</dbReference>
<dbReference type="PANTHER" id="PTHR42663">
    <property type="entry name" value="HYDROLASE C777.06C-RELATED-RELATED"/>
    <property type="match status" value="1"/>
</dbReference>
<dbReference type="KEGG" id="dmm:dnm_045450"/>
<dbReference type="SUPFAM" id="SSF56281">
    <property type="entry name" value="Metallo-hydrolase/oxidoreductase"/>
    <property type="match status" value="1"/>
</dbReference>
<organism evidence="2 3">
    <name type="scientific">Desulfonema magnum</name>
    <dbReference type="NCBI Taxonomy" id="45655"/>
    <lineage>
        <taxon>Bacteria</taxon>
        <taxon>Pseudomonadati</taxon>
        <taxon>Thermodesulfobacteriota</taxon>
        <taxon>Desulfobacteria</taxon>
        <taxon>Desulfobacterales</taxon>
        <taxon>Desulfococcaceae</taxon>
        <taxon>Desulfonema</taxon>
    </lineage>
</organism>
<dbReference type="RefSeq" id="WP_207683235.1">
    <property type="nucleotide sequence ID" value="NZ_CP061800.1"/>
</dbReference>
<dbReference type="Gene3D" id="3.60.15.10">
    <property type="entry name" value="Ribonuclease Z/Hydroxyacylglutathione hydrolase-like"/>
    <property type="match status" value="1"/>
</dbReference>
<dbReference type="PANTHER" id="PTHR42663:SF4">
    <property type="entry name" value="SLL1036 PROTEIN"/>
    <property type="match status" value="1"/>
</dbReference>
<reference evidence="2" key="1">
    <citation type="journal article" date="2021" name="Microb. Physiol.">
        <title>Proteogenomic Insights into the Physiology of Marine, Sulfate-Reducing, Filamentous Desulfonema limicola and Desulfonema magnum.</title>
        <authorList>
            <person name="Schnaars V."/>
            <person name="Wohlbrand L."/>
            <person name="Scheve S."/>
            <person name="Hinrichs C."/>
            <person name="Reinhardt R."/>
            <person name="Rabus R."/>
        </authorList>
    </citation>
    <scope>NUCLEOTIDE SEQUENCE</scope>
    <source>
        <strain evidence="2">4be13</strain>
    </source>
</reference>
<dbReference type="InterPro" id="IPR001279">
    <property type="entry name" value="Metallo-B-lactamas"/>
</dbReference>
<sequence length="278" mass="31626">MYIKCWGSRGSVPVSGKEYVKYGGDTTCLEIRTKSDDIIIVDAGTGIRKLGNQLVREGRYVFHLIFTHAHWDHVMGFPFFKPIYSKDCEIRMHRCPFSEYLKKLLSKVMEYPTFPVKYSDIGAKVFYEEACSDQFEIGSVTITPIKLSHPNTGTGFKFVEDGKSFVFLTDNELGFVHPGGLPFEAYAEFCSGADLLFHDGEYQPEEYEMFMTWGHSAYTHALDLAFEAGVKKLGLFHLNQERADWQVDEIVENCKHRIAEKKSSLECCAVRAGAVFML</sequence>
<evidence type="ECO:0000259" key="1">
    <source>
        <dbReference type="Pfam" id="PF12706"/>
    </source>
</evidence>
<dbReference type="AlphaFoldDB" id="A0A975GP59"/>
<dbReference type="Proteomes" id="UP000663722">
    <property type="component" value="Chromosome"/>
</dbReference>
<dbReference type="InterPro" id="IPR036866">
    <property type="entry name" value="RibonucZ/Hydroxyglut_hydro"/>
</dbReference>
<feature type="domain" description="Metallo-beta-lactamase" evidence="1">
    <location>
        <begin position="39"/>
        <end position="237"/>
    </location>
</feature>
<dbReference type="Pfam" id="PF12706">
    <property type="entry name" value="Lactamase_B_2"/>
    <property type="match status" value="1"/>
</dbReference>
<accession>A0A975GP59</accession>
<protein>
    <submittedName>
        <fullName evidence="2">Beta-lactamase domain-containing protein</fullName>
    </submittedName>
</protein>
<keyword evidence="3" id="KW-1185">Reference proteome</keyword>
<evidence type="ECO:0000313" key="2">
    <source>
        <dbReference type="EMBL" id="QTA88499.1"/>
    </source>
</evidence>
<evidence type="ECO:0000313" key="3">
    <source>
        <dbReference type="Proteomes" id="UP000663722"/>
    </source>
</evidence>
<gene>
    <name evidence="2" type="ORF">dnm_045450</name>
</gene>